<gene>
    <name evidence="6" type="ORF">FHS19_000814</name>
</gene>
<feature type="region of interest" description="Disordered" evidence="4">
    <location>
        <begin position="276"/>
        <end position="300"/>
    </location>
</feature>
<dbReference type="AlphaFoldDB" id="A0A839TK86"/>
<keyword evidence="2 6" id="KW-0238">DNA-binding</keyword>
<evidence type="ECO:0000256" key="4">
    <source>
        <dbReference type="SAM" id="MobiDB-lite"/>
    </source>
</evidence>
<feature type="domain" description="HTH araC/xylS-type" evidence="5">
    <location>
        <begin position="185"/>
        <end position="283"/>
    </location>
</feature>
<organism evidence="6 7">
    <name type="scientific">Paenibacillus rhizosphaerae</name>
    <dbReference type="NCBI Taxonomy" id="297318"/>
    <lineage>
        <taxon>Bacteria</taxon>
        <taxon>Bacillati</taxon>
        <taxon>Bacillota</taxon>
        <taxon>Bacilli</taxon>
        <taxon>Bacillales</taxon>
        <taxon>Paenibacillaceae</taxon>
        <taxon>Paenibacillus</taxon>
    </lineage>
</organism>
<dbReference type="PRINTS" id="PR00032">
    <property type="entry name" value="HTHARAC"/>
</dbReference>
<dbReference type="GO" id="GO:0043565">
    <property type="term" value="F:sequence-specific DNA binding"/>
    <property type="evidence" value="ECO:0007669"/>
    <property type="project" value="InterPro"/>
</dbReference>
<keyword evidence="1" id="KW-0805">Transcription regulation</keyword>
<dbReference type="EMBL" id="JACHXJ010000001">
    <property type="protein sequence ID" value="MBB3126160.1"/>
    <property type="molecule type" value="Genomic_DNA"/>
</dbReference>
<dbReference type="InterPro" id="IPR037923">
    <property type="entry name" value="HTH-like"/>
</dbReference>
<evidence type="ECO:0000259" key="5">
    <source>
        <dbReference type="PROSITE" id="PS01124"/>
    </source>
</evidence>
<dbReference type="InterPro" id="IPR009057">
    <property type="entry name" value="Homeodomain-like_sf"/>
</dbReference>
<protein>
    <submittedName>
        <fullName evidence="6">AraC-like DNA-binding protein</fullName>
    </submittedName>
</protein>
<evidence type="ECO:0000313" key="7">
    <source>
        <dbReference type="Proteomes" id="UP000517523"/>
    </source>
</evidence>
<comment type="caution">
    <text evidence="6">The sequence shown here is derived from an EMBL/GenBank/DDBJ whole genome shotgun (WGS) entry which is preliminary data.</text>
</comment>
<dbReference type="PANTHER" id="PTHR43280">
    <property type="entry name" value="ARAC-FAMILY TRANSCRIPTIONAL REGULATOR"/>
    <property type="match status" value="1"/>
</dbReference>
<name>A0A839TK86_9BACL</name>
<proteinExistence type="predicted"/>
<dbReference type="InterPro" id="IPR018060">
    <property type="entry name" value="HTH_AraC"/>
</dbReference>
<dbReference type="Gene3D" id="1.10.10.60">
    <property type="entry name" value="Homeodomain-like"/>
    <property type="match status" value="2"/>
</dbReference>
<evidence type="ECO:0000313" key="6">
    <source>
        <dbReference type="EMBL" id="MBB3126160.1"/>
    </source>
</evidence>
<evidence type="ECO:0000256" key="2">
    <source>
        <dbReference type="ARBA" id="ARBA00023125"/>
    </source>
</evidence>
<dbReference type="InterPro" id="IPR014710">
    <property type="entry name" value="RmlC-like_jellyroll"/>
</dbReference>
<keyword evidence="3" id="KW-0804">Transcription</keyword>
<evidence type="ECO:0000256" key="3">
    <source>
        <dbReference type="ARBA" id="ARBA00023163"/>
    </source>
</evidence>
<dbReference type="RefSeq" id="WP_183578868.1">
    <property type="nucleotide sequence ID" value="NZ_JACHXJ010000001.1"/>
</dbReference>
<dbReference type="PANTHER" id="PTHR43280:SF28">
    <property type="entry name" value="HTH-TYPE TRANSCRIPTIONAL ACTIVATOR RHAS"/>
    <property type="match status" value="1"/>
</dbReference>
<evidence type="ECO:0000256" key="1">
    <source>
        <dbReference type="ARBA" id="ARBA00023015"/>
    </source>
</evidence>
<reference evidence="6 7" key="1">
    <citation type="submission" date="2020-08" db="EMBL/GenBank/DDBJ databases">
        <title>Genomic Encyclopedia of Type Strains, Phase III (KMG-III): the genomes of soil and plant-associated and newly described type strains.</title>
        <authorList>
            <person name="Whitman W."/>
        </authorList>
    </citation>
    <scope>NUCLEOTIDE SEQUENCE [LARGE SCALE GENOMIC DNA]</scope>
    <source>
        <strain evidence="6 7">CECT 5831</strain>
    </source>
</reference>
<dbReference type="InterPro" id="IPR003313">
    <property type="entry name" value="AraC-bd"/>
</dbReference>
<dbReference type="InterPro" id="IPR020449">
    <property type="entry name" value="Tscrpt_reg_AraC-type_HTH"/>
</dbReference>
<dbReference type="SUPFAM" id="SSF46689">
    <property type="entry name" value="Homeodomain-like"/>
    <property type="match status" value="2"/>
</dbReference>
<dbReference type="PROSITE" id="PS01124">
    <property type="entry name" value="HTH_ARAC_FAMILY_2"/>
    <property type="match status" value="1"/>
</dbReference>
<dbReference type="GO" id="GO:0003700">
    <property type="term" value="F:DNA-binding transcription factor activity"/>
    <property type="evidence" value="ECO:0007669"/>
    <property type="project" value="InterPro"/>
</dbReference>
<dbReference type="Pfam" id="PF12833">
    <property type="entry name" value="HTH_18"/>
    <property type="match status" value="1"/>
</dbReference>
<dbReference type="SMART" id="SM00342">
    <property type="entry name" value="HTH_ARAC"/>
    <property type="match status" value="1"/>
</dbReference>
<accession>A0A839TK86</accession>
<dbReference type="SUPFAM" id="SSF51215">
    <property type="entry name" value="Regulatory protein AraC"/>
    <property type="match status" value="1"/>
</dbReference>
<sequence length="300" mass="35341">MDWRVTELSGNKFFQPEFDIFINREIESFSLSQHTHDFIEISFVEEGSGFHYIEDQMIPIKRGDLFVIPIGTSHVFRPSSRDKQLVIYNCIFKVELLEQLRSVISEASMLYRFLYEAPPASVKWLHYQDKFDKFLNIVLNMYREFINKSPCYEYLMMGQLIQVLAMLQRYECDGSLVSTPSNNMDDAILYIHDHFAMNITVQQVAERSFMSPSHFQRLFKKTSGVTFMQYLQNIRIQRCCELLKSTELSIQEAANQVGYQDMKFFHALFRRKTGVTPRQYRKSSQDNEEHSFGASEQKVI</sequence>
<dbReference type="Proteomes" id="UP000517523">
    <property type="component" value="Unassembled WGS sequence"/>
</dbReference>
<dbReference type="Gene3D" id="2.60.120.10">
    <property type="entry name" value="Jelly Rolls"/>
    <property type="match status" value="1"/>
</dbReference>
<dbReference type="Pfam" id="PF02311">
    <property type="entry name" value="AraC_binding"/>
    <property type="match status" value="1"/>
</dbReference>